<proteinExistence type="predicted"/>
<dbReference type="Proteomes" id="UP001589605">
    <property type="component" value="Unassembled WGS sequence"/>
</dbReference>
<feature type="transmembrane region" description="Helical" evidence="1">
    <location>
        <begin position="14"/>
        <end position="32"/>
    </location>
</feature>
<evidence type="ECO:0000256" key="1">
    <source>
        <dbReference type="SAM" id="Phobius"/>
    </source>
</evidence>
<sequence>MTEYRIKVIKQKRLLISILLVSIIFPFCFLIPTQFELIIWKITVPILTVGILGILLFYFTVGDLRITLKNRKLDFHWERKPILNFKEYNSIGIDEITTIIIEQGIFLRKLKTKDCEIELGGIKSRNTDSLKLLNLLKTETSVKPKDSWDVWKERGWLTIAYRINLLILIIAIGIVITFIILKGFDSKLLLFIPLVLSQLIFSHLQMKDKLK</sequence>
<reference evidence="2 3" key="1">
    <citation type="submission" date="2024-09" db="EMBL/GenBank/DDBJ databases">
        <authorList>
            <person name="Sun Q."/>
            <person name="Mori K."/>
        </authorList>
    </citation>
    <scope>NUCLEOTIDE SEQUENCE [LARGE SCALE GENOMIC DNA]</scope>
    <source>
        <strain evidence="2 3">CECT 8286</strain>
    </source>
</reference>
<evidence type="ECO:0000313" key="2">
    <source>
        <dbReference type="EMBL" id="MFB9052522.1"/>
    </source>
</evidence>
<comment type="caution">
    <text evidence="2">The sequence shown here is derived from an EMBL/GenBank/DDBJ whole genome shotgun (WGS) entry which is preliminary data.</text>
</comment>
<evidence type="ECO:0008006" key="4">
    <source>
        <dbReference type="Google" id="ProtNLM"/>
    </source>
</evidence>
<keyword evidence="1" id="KW-0472">Membrane</keyword>
<name>A0ABV5EZB0_9FLAO</name>
<keyword evidence="1" id="KW-0812">Transmembrane</keyword>
<feature type="transmembrane region" description="Helical" evidence="1">
    <location>
        <begin position="159"/>
        <end position="181"/>
    </location>
</feature>
<keyword evidence="3" id="KW-1185">Reference proteome</keyword>
<keyword evidence="1" id="KW-1133">Transmembrane helix</keyword>
<dbReference type="EMBL" id="JBHMEZ010000003">
    <property type="protein sequence ID" value="MFB9052522.1"/>
    <property type="molecule type" value="Genomic_DNA"/>
</dbReference>
<protein>
    <recommendedName>
        <fullName evidence="4">PH domain-containing protein</fullName>
    </recommendedName>
</protein>
<accession>A0ABV5EZB0</accession>
<organism evidence="2 3">
    <name type="scientific">Formosa undariae</name>
    <dbReference type="NCBI Taxonomy" id="1325436"/>
    <lineage>
        <taxon>Bacteria</taxon>
        <taxon>Pseudomonadati</taxon>
        <taxon>Bacteroidota</taxon>
        <taxon>Flavobacteriia</taxon>
        <taxon>Flavobacteriales</taxon>
        <taxon>Flavobacteriaceae</taxon>
        <taxon>Formosa</taxon>
    </lineage>
</organism>
<feature type="transmembrane region" description="Helical" evidence="1">
    <location>
        <begin position="38"/>
        <end position="61"/>
    </location>
</feature>
<gene>
    <name evidence="2" type="ORF">ACFFVB_05460</name>
</gene>
<evidence type="ECO:0000313" key="3">
    <source>
        <dbReference type="Proteomes" id="UP001589605"/>
    </source>
</evidence>
<dbReference type="RefSeq" id="WP_382381706.1">
    <property type="nucleotide sequence ID" value="NZ_JBHMEZ010000003.1"/>
</dbReference>